<feature type="transmembrane region" description="Helical" evidence="1">
    <location>
        <begin position="282"/>
        <end position="301"/>
    </location>
</feature>
<accession>A0ABN1KJA9</accession>
<evidence type="ECO:0000313" key="2">
    <source>
        <dbReference type="EMBL" id="GAA0768007.1"/>
    </source>
</evidence>
<feature type="transmembrane region" description="Helical" evidence="1">
    <location>
        <begin position="153"/>
        <end position="171"/>
    </location>
</feature>
<keyword evidence="3" id="KW-1185">Reference proteome</keyword>
<keyword evidence="1" id="KW-1133">Transmembrane helix</keyword>
<feature type="transmembrane region" description="Helical" evidence="1">
    <location>
        <begin position="76"/>
        <end position="101"/>
    </location>
</feature>
<evidence type="ECO:0008006" key="4">
    <source>
        <dbReference type="Google" id="ProtNLM"/>
    </source>
</evidence>
<reference evidence="2 3" key="1">
    <citation type="journal article" date="2019" name="Int. J. Syst. Evol. Microbiol.">
        <title>The Global Catalogue of Microorganisms (GCM) 10K type strain sequencing project: providing services to taxonomists for standard genome sequencing and annotation.</title>
        <authorList>
            <consortium name="The Broad Institute Genomics Platform"/>
            <consortium name="The Broad Institute Genome Sequencing Center for Infectious Disease"/>
            <person name="Wu L."/>
            <person name="Ma J."/>
        </authorList>
    </citation>
    <scope>NUCLEOTIDE SEQUENCE [LARGE SCALE GENOMIC DNA]</scope>
    <source>
        <strain evidence="2 3">JCM 1417</strain>
    </source>
</reference>
<comment type="caution">
    <text evidence="2">The sequence shown here is derived from an EMBL/GenBank/DDBJ whole genome shotgun (WGS) entry which is preliminary data.</text>
</comment>
<evidence type="ECO:0000313" key="3">
    <source>
        <dbReference type="Proteomes" id="UP001501047"/>
    </source>
</evidence>
<keyword evidence="1" id="KW-0812">Transmembrane</keyword>
<dbReference type="RefSeq" id="WP_343823800.1">
    <property type="nucleotide sequence ID" value="NZ_BAAACI010000001.1"/>
</dbReference>
<feature type="transmembrane region" description="Helical" evidence="1">
    <location>
        <begin position="41"/>
        <end position="64"/>
    </location>
</feature>
<dbReference type="Proteomes" id="UP001501047">
    <property type="component" value="Unassembled WGS sequence"/>
</dbReference>
<protein>
    <recommendedName>
        <fullName evidence="4">Polysaccharide polymerase</fullName>
    </recommendedName>
</protein>
<feature type="transmembrane region" description="Helical" evidence="1">
    <location>
        <begin position="113"/>
        <end position="132"/>
    </location>
</feature>
<feature type="transmembrane region" description="Helical" evidence="1">
    <location>
        <begin position="221"/>
        <end position="239"/>
    </location>
</feature>
<name>A0ABN1KJA9_CLOSU</name>
<proteinExistence type="predicted"/>
<dbReference type="EMBL" id="BAAACI010000001">
    <property type="protein sequence ID" value="GAA0768007.1"/>
    <property type="molecule type" value="Genomic_DNA"/>
</dbReference>
<gene>
    <name evidence="2" type="ORF">GCM10008908_07740</name>
</gene>
<feature type="transmembrane region" description="Helical" evidence="1">
    <location>
        <begin position="177"/>
        <end position="209"/>
    </location>
</feature>
<sequence length="388" mass="45375">MVIKNKGYKLKLKELSRYISTILFLTSTVIFPRVFDMTSGYSSYVNILKVITVFYNFGVFVLLFKTRKKTLVSIYFVFILSLIILNMSFVNFIAYVLATYAYGESDKNFKAYVYTKLILVIIIFILSLFGLNSEHIMYEYERGIRFTLGFTNPNTPSMMIFDVVIGLIYIHNKDKKIIFISTMLVLGVFYYTNTRTLLLVYIYCLFILMLNSKILAFLKPIIIRSFLICFVLSIVFALFHESSLNSFFNRRPELIYKFLTFYKLNLFGYSRDGLSISVDNSYLRILVELGLVYFTIHSVLIKRMIKKMFLYEDYLGIKIIMSILLYDIFEQFSIAHGSILLVFLSNYMIKCSSINKVEKVTAGIDNSQFLIKTKRGDYIENMYSRTCN</sequence>
<organism evidence="2 3">
    <name type="scientific">Clostridium subterminale</name>
    <dbReference type="NCBI Taxonomy" id="1550"/>
    <lineage>
        <taxon>Bacteria</taxon>
        <taxon>Bacillati</taxon>
        <taxon>Bacillota</taxon>
        <taxon>Clostridia</taxon>
        <taxon>Eubacteriales</taxon>
        <taxon>Clostridiaceae</taxon>
        <taxon>Clostridium</taxon>
    </lineage>
</organism>
<keyword evidence="1" id="KW-0472">Membrane</keyword>
<feature type="transmembrane region" description="Helical" evidence="1">
    <location>
        <begin position="15"/>
        <end position="35"/>
    </location>
</feature>
<evidence type="ECO:0000256" key="1">
    <source>
        <dbReference type="SAM" id="Phobius"/>
    </source>
</evidence>